<evidence type="ECO:0000313" key="3">
    <source>
        <dbReference type="EMBL" id="CAL1710749.1"/>
    </source>
</evidence>
<feature type="transmembrane region" description="Helical" evidence="2">
    <location>
        <begin position="72"/>
        <end position="94"/>
    </location>
</feature>
<keyword evidence="2" id="KW-0472">Membrane</keyword>
<evidence type="ECO:0000313" key="4">
    <source>
        <dbReference type="Proteomes" id="UP001497453"/>
    </source>
</evidence>
<name>A0ABP1DU54_9APHY</name>
<organism evidence="3 4">
    <name type="scientific">Somion occarium</name>
    <dbReference type="NCBI Taxonomy" id="3059160"/>
    <lineage>
        <taxon>Eukaryota</taxon>
        <taxon>Fungi</taxon>
        <taxon>Dikarya</taxon>
        <taxon>Basidiomycota</taxon>
        <taxon>Agaricomycotina</taxon>
        <taxon>Agaricomycetes</taxon>
        <taxon>Polyporales</taxon>
        <taxon>Cerrenaceae</taxon>
        <taxon>Somion</taxon>
    </lineage>
</organism>
<keyword evidence="2" id="KW-0812">Transmembrane</keyword>
<feature type="transmembrane region" description="Helical" evidence="2">
    <location>
        <begin position="106"/>
        <end position="124"/>
    </location>
</feature>
<evidence type="ECO:0000256" key="1">
    <source>
        <dbReference type="SAM" id="MobiDB-lite"/>
    </source>
</evidence>
<protein>
    <submittedName>
        <fullName evidence="3">Uncharacterized protein</fullName>
    </submittedName>
</protein>
<feature type="region of interest" description="Disordered" evidence="1">
    <location>
        <begin position="351"/>
        <end position="374"/>
    </location>
</feature>
<keyword evidence="4" id="KW-1185">Reference proteome</keyword>
<gene>
    <name evidence="3" type="ORF">GFSPODELE1_LOCUS7978</name>
</gene>
<feature type="transmembrane region" description="Helical" evidence="2">
    <location>
        <begin position="39"/>
        <end position="60"/>
    </location>
</feature>
<dbReference type="Proteomes" id="UP001497453">
    <property type="component" value="Chromosome 6"/>
</dbReference>
<feature type="transmembrane region" description="Helical" evidence="2">
    <location>
        <begin position="177"/>
        <end position="197"/>
    </location>
</feature>
<dbReference type="EMBL" id="OZ037949">
    <property type="protein sequence ID" value="CAL1710749.1"/>
    <property type="molecule type" value="Genomic_DNA"/>
</dbReference>
<accession>A0ABP1DU54</accession>
<evidence type="ECO:0000256" key="2">
    <source>
        <dbReference type="SAM" id="Phobius"/>
    </source>
</evidence>
<keyword evidence="2" id="KW-1133">Transmembrane helix</keyword>
<reference evidence="4" key="1">
    <citation type="submission" date="2024-04" db="EMBL/GenBank/DDBJ databases">
        <authorList>
            <person name="Shaw F."/>
            <person name="Minotto A."/>
        </authorList>
    </citation>
    <scope>NUCLEOTIDE SEQUENCE [LARGE SCALE GENOMIC DNA]</scope>
</reference>
<feature type="transmembrane region" description="Helical" evidence="2">
    <location>
        <begin position="234"/>
        <end position="259"/>
    </location>
</feature>
<sequence length="374" mass="41127">MASPNSTDPLAGLPPAPNPLTPLAWLPPDTAFQYEIERYLVACVVGAWLWDVLMALASDFRMFTRNKFGLSDVAYILSRLLTGGFIMSTFLLLIAPLKDCHAAIKVVSWFAAFALPCNSFLFFIRARGVFYRNQFIVWGFFALWLTTFASITTPFSFDAIRLGPTNVCINNIVKRFSAASFVAIAFFDTSVFIAISLKISSYGMADDLKGRMKSFLTGNGMGHVSKALLQTGQLYYMTTVVLNLVAMILLLTPSLPLVYQGMMTVPNVALQNAMACRVFRLLKLGIIQDNPTMPTHSSFGRTGHSTLQFPGTRTDISETLQGDRSPDTIGLSTFASKGDARSPIRITIREETATDGKDLSPADVKERISSEYAV</sequence>
<feature type="transmembrane region" description="Helical" evidence="2">
    <location>
        <begin position="136"/>
        <end position="157"/>
    </location>
</feature>
<proteinExistence type="predicted"/>